<protein>
    <submittedName>
        <fullName evidence="3">Uncharacterized protein</fullName>
    </submittedName>
</protein>
<evidence type="ECO:0000256" key="1">
    <source>
        <dbReference type="SAM" id="MobiDB-lite"/>
    </source>
</evidence>
<proteinExistence type="predicted"/>
<dbReference type="OrthoDB" id="2538110at2759"/>
<organism evidence="3 4">
    <name type="scientific">Mycena indigotica</name>
    <dbReference type="NCBI Taxonomy" id="2126181"/>
    <lineage>
        <taxon>Eukaryota</taxon>
        <taxon>Fungi</taxon>
        <taxon>Dikarya</taxon>
        <taxon>Basidiomycota</taxon>
        <taxon>Agaricomycotina</taxon>
        <taxon>Agaricomycetes</taxon>
        <taxon>Agaricomycetidae</taxon>
        <taxon>Agaricales</taxon>
        <taxon>Marasmiineae</taxon>
        <taxon>Mycenaceae</taxon>
        <taxon>Mycena</taxon>
    </lineage>
</organism>
<reference evidence="3" key="1">
    <citation type="submission" date="2020-05" db="EMBL/GenBank/DDBJ databases">
        <title>Mycena genomes resolve the evolution of fungal bioluminescence.</title>
        <authorList>
            <person name="Tsai I.J."/>
        </authorList>
    </citation>
    <scope>NUCLEOTIDE SEQUENCE</scope>
    <source>
        <strain evidence="3">171206Taipei</strain>
    </source>
</reference>
<sequence length="152" mass="17249">MTGLADDVDDKPVQPKEEEEDDVTLSDPTAEEPRTPPPRPRLQIQPKPLWRRHLLSMLLVALLAWLVLRRGIGKETKPKVIYANRYSNDYKFRPAASPIVTETLKDGRLRVRGAAPTTSKAPEPKPTKTKVKKRRTGKKKKRIAKKKKAVVN</sequence>
<feature type="region of interest" description="Disordered" evidence="1">
    <location>
        <begin position="1"/>
        <end position="44"/>
    </location>
</feature>
<keyword evidence="2" id="KW-0472">Membrane</keyword>
<dbReference type="Proteomes" id="UP000636479">
    <property type="component" value="Unassembled WGS sequence"/>
</dbReference>
<dbReference type="AlphaFoldDB" id="A0A8H6T2N9"/>
<dbReference type="GeneID" id="59342343"/>
<gene>
    <name evidence="3" type="ORF">MIND_00296500</name>
</gene>
<dbReference type="RefSeq" id="XP_037222712.1">
    <property type="nucleotide sequence ID" value="XM_037359827.1"/>
</dbReference>
<name>A0A8H6T2N9_9AGAR</name>
<evidence type="ECO:0000313" key="4">
    <source>
        <dbReference type="Proteomes" id="UP000636479"/>
    </source>
</evidence>
<keyword evidence="2" id="KW-0812">Transmembrane</keyword>
<keyword evidence="4" id="KW-1185">Reference proteome</keyword>
<feature type="compositionally biased region" description="Basic residues" evidence="1">
    <location>
        <begin position="127"/>
        <end position="152"/>
    </location>
</feature>
<evidence type="ECO:0000313" key="3">
    <source>
        <dbReference type="EMBL" id="KAF7309262.1"/>
    </source>
</evidence>
<feature type="transmembrane region" description="Helical" evidence="2">
    <location>
        <begin position="49"/>
        <end position="68"/>
    </location>
</feature>
<feature type="region of interest" description="Disordered" evidence="1">
    <location>
        <begin position="107"/>
        <end position="152"/>
    </location>
</feature>
<accession>A0A8H6T2N9</accession>
<evidence type="ECO:0000256" key="2">
    <source>
        <dbReference type="SAM" id="Phobius"/>
    </source>
</evidence>
<comment type="caution">
    <text evidence="3">The sequence shown here is derived from an EMBL/GenBank/DDBJ whole genome shotgun (WGS) entry which is preliminary data.</text>
</comment>
<dbReference type="EMBL" id="JACAZF010000003">
    <property type="protein sequence ID" value="KAF7309262.1"/>
    <property type="molecule type" value="Genomic_DNA"/>
</dbReference>
<keyword evidence="2" id="KW-1133">Transmembrane helix</keyword>